<evidence type="ECO:0000256" key="1">
    <source>
        <dbReference type="PIRSR" id="PIRSR640198-1"/>
    </source>
</evidence>
<dbReference type="Gene3D" id="1.10.3290.10">
    <property type="entry name" value="Fido-like domain"/>
    <property type="match status" value="1"/>
</dbReference>
<feature type="active site" evidence="1">
    <location>
        <position position="230"/>
    </location>
</feature>
<dbReference type="InterPro" id="IPR036597">
    <property type="entry name" value="Fido-like_dom_sf"/>
</dbReference>
<dbReference type="Proteomes" id="UP000288246">
    <property type="component" value="Unassembled WGS sequence"/>
</dbReference>
<organism evidence="4 5">
    <name type="scientific">Cellulomonas algicola</name>
    <dbReference type="NCBI Taxonomy" id="2071633"/>
    <lineage>
        <taxon>Bacteria</taxon>
        <taxon>Bacillati</taxon>
        <taxon>Actinomycetota</taxon>
        <taxon>Actinomycetes</taxon>
        <taxon>Micrococcales</taxon>
        <taxon>Cellulomonadaceae</taxon>
        <taxon>Cellulomonas</taxon>
    </lineage>
</organism>
<evidence type="ECO:0000259" key="3">
    <source>
        <dbReference type="PROSITE" id="PS51459"/>
    </source>
</evidence>
<evidence type="ECO:0000256" key="2">
    <source>
        <dbReference type="PIRSR" id="PIRSR640198-2"/>
    </source>
</evidence>
<evidence type="ECO:0000313" key="5">
    <source>
        <dbReference type="Proteomes" id="UP000288246"/>
    </source>
</evidence>
<gene>
    <name evidence="4" type="ORF">CTKZ_17600</name>
</gene>
<dbReference type="AlphaFoldDB" id="A0A401UZT5"/>
<dbReference type="RefSeq" id="WP_124342709.1">
    <property type="nucleotide sequence ID" value="NZ_BHYL01000125.1"/>
</dbReference>
<dbReference type="InterPro" id="IPR040198">
    <property type="entry name" value="Fido_containing"/>
</dbReference>
<dbReference type="PANTHER" id="PTHR13504">
    <property type="entry name" value="FIDO DOMAIN-CONTAINING PROTEIN DDB_G0283145"/>
    <property type="match status" value="1"/>
</dbReference>
<keyword evidence="2" id="KW-0067">ATP-binding</keyword>
<keyword evidence="5" id="KW-1185">Reference proteome</keyword>
<reference evidence="4 5" key="1">
    <citation type="submission" date="2018-11" db="EMBL/GenBank/DDBJ databases">
        <title>Draft genome sequence of Cellulomonas takizawaensis strain TKZ-21.</title>
        <authorList>
            <person name="Yamamura H."/>
            <person name="Hayashi T."/>
            <person name="Hamada M."/>
            <person name="Serisawa Y."/>
            <person name="Matsuyama K."/>
            <person name="Nakagawa Y."/>
            <person name="Otoguro M."/>
            <person name="Yanagida F."/>
            <person name="Hayakawa M."/>
        </authorList>
    </citation>
    <scope>NUCLEOTIDE SEQUENCE [LARGE SCALE GENOMIC DNA]</scope>
    <source>
        <strain evidence="4 5">TKZ-21</strain>
    </source>
</reference>
<dbReference type="Pfam" id="PF02661">
    <property type="entry name" value="Fic"/>
    <property type="match status" value="1"/>
</dbReference>
<protein>
    <submittedName>
        <fullName evidence="4">Fic family protein</fullName>
    </submittedName>
</protein>
<comment type="caution">
    <text evidence="4">The sequence shown here is derived from an EMBL/GenBank/DDBJ whole genome shotgun (WGS) entry which is preliminary data.</text>
</comment>
<dbReference type="InterPro" id="IPR003812">
    <property type="entry name" value="Fido"/>
</dbReference>
<name>A0A401UZT5_9CELL</name>
<feature type="domain" description="Fido" evidence="3">
    <location>
        <begin position="146"/>
        <end position="293"/>
    </location>
</feature>
<dbReference type="OrthoDB" id="9813719at2"/>
<dbReference type="GO" id="GO:0005524">
    <property type="term" value="F:ATP binding"/>
    <property type="evidence" value="ECO:0007669"/>
    <property type="project" value="UniProtKB-KW"/>
</dbReference>
<evidence type="ECO:0000313" key="4">
    <source>
        <dbReference type="EMBL" id="GCD20198.1"/>
    </source>
</evidence>
<accession>A0A401UZT5</accession>
<dbReference type="SUPFAM" id="SSF140931">
    <property type="entry name" value="Fic-like"/>
    <property type="match status" value="1"/>
</dbReference>
<feature type="binding site" evidence="2">
    <location>
        <begin position="234"/>
        <end position="241"/>
    </location>
    <ligand>
        <name>ATP</name>
        <dbReference type="ChEBI" id="CHEBI:30616"/>
    </ligand>
</feature>
<dbReference type="EMBL" id="BHYL01000125">
    <property type="protein sequence ID" value="GCD20198.1"/>
    <property type="molecule type" value="Genomic_DNA"/>
</dbReference>
<sequence length="402" mass="43252">MEAPTTAAEPPAAPWPALSFEARDWTPNNPHLDAFQRLRTTRPYQAAIPPAIGDLTVDTPPRVRAIAEQATLDVARFDQEMAALPVPMPAVLLRTESASSSQIEHLTTNARNLALAALGAPSRQNAELVAANVRAMTTALAGGDEVTPEHILSVHATLLRESEPDVAGRWRQEQVWVGSSAISPHGADFVPPHHERVPAAVDDLVTFAARGDVPAIVHAAVVHAQFETIHPFTDGNGRTGRVLVHTLLRRHGLALHTTVPVSAGLLRDPDAYFAALGSYRLGDIGPIIEQVADAATAATVNGRALAADITTTRARWHDMIHARTDSTAWRLADALFAQPVVTADFVTTTLGVSERAAYNAIEVLERDGVLRSPSTGRRSRVWQADDVLVAMDEFAARAGRRR</sequence>
<proteinExistence type="predicted"/>
<dbReference type="PANTHER" id="PTHR13504:SF38">
    <property type="entry name" value="FIDO DOMAIN-CONTAINING PROTEIN"/>
    <property type="match status" value="1"/>
</dbReference>
<keyword evidence="2" id="KW-0547">Nucleotide-binding</keyword>
<dbReference type="PROSITE" id="PS51459">
    <property type="entry name" value="FIDO"/>
    <property type="match status" value="1"/>
</dbReference>